<keyword evidence="12" id="KW-1185">Reference proteome</keyword>
<evidence type="ECO:0000256" key="7">
    <source>
        <dbReference type="ARBA" id="ARBA00023065"/>
    </source>
</evidence>
<dbReference type="InterPro" id="IPR036837">
    <property type="entry name" value="Cation_efflux_CTD_sf"/>
</dbReference>
<comment type="similarity">
    <text evidence="2">Belongs to the cation diffusion facilitator (CDF) transporter (TC 2.A.4) family. SLC30A subfamily.</text>
</comment>
<keyword evidence="5" id="KW-0862">Zinc</keyword>
<dbReference type="SUPFAM" id="SSF160240">
    <property type="entry name" value="Cation efflux protein cytoplasmic domain-like"/>
    <property type="match status" value="1"/>
</dbReference>
<keyword evidence="7" id="KW-0406">Ion transport</keyword>
<feature type="transmembrane region" description="Helical" evidence="9">
    <location>
        <begin position="244"/>
        <end position="271"/>
    </location>
</feature>
<dbReference type="NCBIfam" id="TIGR01297">
    <property type="entry name" value="CDF"/>
    <property type="match status" value="1"/>
</dbReference>
<proteinExistence type="inferred from homology"/>
<evidence type="ECO:0000256" key="3">
    <source>
        <dbReference type="ARBA" id="ARBA00022448"/>
    </source>
</evidence>
<dbReference type="Proteomes" id="UP000694941">
    <property type="component" value="Unplaced"/>
</dbReference>
<evidence type="ECO:0000313" key="13">
    <source>
        <dbReference type="RefSeq" id="XP_013784217.1"/>
    </source>
</evidence>
<evidence type="ECO:0000256" key="5">
    <source>
        <dbReference type="ARBA" id="ARBA00022906"/>
    </source>
</evidence>
<dbReference type="PANTHER" id="PTHR11562:SF84">
    <property type="entry name" value="LD05335P"/>
    <property type="match status" value="1"/>
</dbReference>
<dbReference type="RefSeq" id="XP_013784217.1">
    <property type="nucleotide sequence ID" value="XM_013928763.2"/>
</dbReference>
<keyword evidence="3" id="KW-0813">Transport</keyword>
<feature type="transmembrane region" description="Helical" evidence="9">
    <location>
        <begin position="182"/>
        <end position="203"/>
    </location>
</feature>
<accession>A0ABM1BL70</accession>
<dbReference type="Pfam" id="PF16916">
    <property type="entry name" value="ZT_dimer"/>
    <property type="match status" value="1"/>
</dbReference>
<dbReference type="InterPro" id="IPR058533">
    <property type="entry name" value="Cation_efflux_TM"/>
</dbReference>
<reference evidence="13" key="1">
    <citation type="submission" date="2025-08" db="UniProtKB">
        <authorList>
            <consortium name="RefSeq"/>
        </authorList>
    </citation>
    <scope>IDENTIFICATION</scope>
    <source>
        <tissue evidence="13">Muscle</tissue>
    </source>
</reference>
<evidence type="ECO:0000256" key="8">
    <source>
        <dbReference type="ARBA" id="ARBA00023136"/>
    </source>
</evidence>
<name>A0ABM1BL70_LIMPO</name>
<comment type="subcellular location">
    <subcellularLocation>
        <location evidence="1">Membrane</location>
        <topology evidence="1">Multi-pass membrane protein</topology>
    </subcellularLocation>
</comment>
<evidence type="ECO:0000256" key="2">
    <source>
        <dbReference type="ARBA" id="ARBA00008873"/>
    </source>
</evidence>
<evidence type="ECO:0000259" key="11">
    <source>
        <dbReference type="Pfam" id="PF16916"/>
    </source>
</evidence>
<evidence type="ECO:0000256" key="4">
    <source>
        <dbReference type="ARBA" id="ARBA00022692"/>
    </source>
</evidence>
<gene>
    <name evidence="13" type="primary">LOC106468345</name>
</gene>
<dbReference type="InterPro" id="IPR002524">
    <property type="entry name" value="Cation_efflux"/>
</dbReference>
<dbReference type="Gene3D" id="1.20.1510.10">
    <property type="entry name" value="Cation efflux protein transmembrane domain"/>
    <property type="match status" value="1"/>
</dbReference>
<evidence type="ECO:0000259" key="10">
    <source>
        <dbReference type="Pfam" id="PF01545"/>
    </source>
</evidence>
<feature type="transmembrane region" description="Helical" evidence="9">
    <location>
        <begin position="215"/>
        <end position="232"/>
    </location>
</feature>
<feature type="transmembrane region" description="Helical" evidence="9">
    <location>
        <begin position="283"/>
        <end position="304"/>
    </location>
</feature>
<feature type="transmembrane region" description="Helical" evidence="9">
    <location>
        <begin position="333"/>
        <end position="356"/>
    </location>
</feature>
<keyword evidence="6 9" id="KW-1133">Transmembrane helix</keyword>
<dbReference type="SUPFAM" id="SSF161111">
    <property type="entry name" value="Cation efflux protein transmembrane domain-like"/>
    <property type="match status" value="1"/>
</dbReference>
<feature type="domain" description="Cation efflux protein transmembrane" evidence="10">
    <location>
        <begin position="182"/>
        <end position="391"/>
    </location>
</feature>
<dbReference type="InterPro" id="IPR027470">
    <property type="entry name" value="Cation_efflux_CTD"/>
</dbReference>
<keyword evidence="4 9" id="KW-0812">Transmembrane</keyword>
<dbReference type="GeneID" id="106468345"/>
<protein>
    <submittedName>
        <fullName evidence="13">Zinc transporter 2-like</fullName>
    </submittedName>
</protein>
<keyword evidence="8 9" id="KW-0472">Membrane</keyword>
<evidence type="ECO:0000313" key="12">
    <source>
        <dbReference type="Proteomes" id="UP000694941"/>
    </source>
</evidence>
<keyword evidence="5" id="KW-0864">Zinc transport</keyword>
<evidence type="ECO:0000256" key="9">
    <source>
        <dbReference type="SAM" id="Phobius"/>
    </source>
</evidence>
<dbReference type="InterPro" id="IPR050681">
    <property type="entry name" value="CDF/SLC30A"/>
</dbReference>
<feature type="domain" description="Cation efflux protein cytoplasmic" evidence="11">
    <location>
        <begin position="395"/>
        <end position="470"/>
    </location>
</feature>
<feature type="transmembrane region" description="Helical" evidence="9">
    <location>
        <begin position="362"/>
        <end position="383"/>
    </location>
</feature>
<dbReference type="PANTHER" id="PTHR11562">
    <property type="entry name" value="CATION EFFLUX PROTEIN/ ZINC TRANSPORTER"/>
    <property type="match status" value="1"/>
</dbReference>
<evidence type="ECO:0000256" key="6">
    <source>
        <dbReference type="ARBA" id="ARBA00022989"/>
    </source>
</evidence>
<dbReference type="Pfam" id="PF01545">
    <property type="entry name" value="Cation_efflux"/>
    <property type="match status" value="1"/>
</dbReference>
<sequence>MDISLGLEEGRDERICSCSGSLGSDQSSRGFVALNNPFQRSCGSTDKNLSSEEELLILENSRLSLMEDEEGFSSNFTRPNVCRRCRSFSSSLPTTSPSASYIIHSSFGNRARHNTGVKQDAGDSTSQYLIDNKYPNGLMVEGQLLDDDEPLLGAEDFGDGGTDHCHAYQPSKEGVKQAKRQLILSSCLCLCFMLGELVGGYFANSLAIMTDAAHLLSDLASFLISIFALWVGQKPPTKRMSFGFYRAEILGAVLSVLVIWVLTGILVYLAIDRVRFEDYEIDADVMLIVSGCGVAMNIIMGLVLHGSCLSHSHSHGLNASETSNSQNINVRAAFIHVVGDLIQSIGVLIAAYIIHYKPEYKLADPICTFIFSVLVLFTTLTIMRDAVHVLMEGFPRELNYAVIKTDLQNIQGVKMAHSLHIWSLTIDKNALAVHLAIDPELDPHVVLRTAEYLVRQKYGIYHTTVQVEKYDPTTMLSCNACQGPRQ</sequence>
<dbReference type="InterPro" id="IPR027469">
    <property type="entry name" value="Cation_efflux_TMD_sf"/>
</dbReference>
<evidence type="ECO:0000256" key="1">
    <source>
        <dbReference type="ARBA" id="ARBA00004141"/>
    </source>
</evidence>
<organism evidence="12 13">
    <name type="scientific">Limulus polyphemus</name>
    <name type="common">Atlantic horseshoe crab</name>
    <dbReference type="NCBI Taxonomy" id="6850"/>
    <lineage>
        <taxon>Eukaryota</taxon>
        <taxon>Metazoa</taxon>
        <taxon>Ecdysozoa</taxon>
        <taxon>Arthropoda</taxon>
        <taxon>Chelicerata</taxon>
        <taxon>Merostomata</taxon>
        <taxon>Xiphosura</taxon>
        <taxon>Limulidae</taxon>
        <taxon>Limulus</taxon>
    </lineage>
</organism>